<dbReference type="AlphaFoldDB" id="A0A0C2MKD9"/>
<accession>A0A0C2MKD9</accession>
<evidence type="ECO:0000313" key="2">
    <source>
        <dbReference type="EMBL" id="KII67661.1"/>
    </source>
</evidence>
<protein>
    <submittedName>
        <fullName evidence="2">Uncharacterized protein</fullName>
    </submittedName>
</protein>
<dbReference type="EMBL" id="JWZT01003124">
    <property type="protein sequence ID" value="KII67661.1"/>
    <property type="molecule type" value="Genomic_DNA"/>
</dbReference>
<name>A0A0C2MKD9_THEKT</name>
<comment type="caution">
    <text evidence="2">The sequence shown here is derived from an EMBL/GenBank/DDBJ whole genome shotgun (WGS) entry which is preliminary data.</text>
</comment>
<evidence type="ECO:0000313" key="3">
    <source>
        <dbReference type="Proteomes" id="UP000031668"/>
    </source>
</evidence>
<proteinExistence type="predicted"/>
<dbReference type="Proteomes" id="UP000031668">
    <property type="component" value="Unassembled WGS sequence"/>
</dbReference>
<reference evidence="2 3" key="1">
    <citation type="journal article" date="2014" name="Genome Biol. Evol.">
        <title>The genome of the myxosporean Thelohanellus kitauei shows adaptations to nutrient acquisition within its fish host.</title>
        <authorList>
            <person name="Yang Y."/>
            <person name="Xiong J."/>
            <person name="Zhou Z."/>
            <person name="Huo F."/>
            <person name="Miao W."/>
            <person name="Ran C."/>
            <person name="Liu Y."/>
            <person name="Zhang J."/>
            <person name="Feng J."/>
            <person name="Wang M."/>
            <person name="Wang M."/>
            <person name="Wang L."/>
            <person name="Yao B."/>
        </authorList>
    </citation>
    <scope>NUCLEOTIDE SEQUENCE [LARGE SCALE GENOMIC DNA]</scope>
    <source>
        <strain evidence="2">Wuqing</strain>
    </source>
</reference>
<gene>
    <name evidence="2" type="ORF">RF11_04537</name>
</gene>
<organism evidence="2 3">
    <name type="scientific">Thelohanellus kitauei</name>
    <name type="common">Myxosporean</name>
    <dbReference type="NCBI Taxonomy" id="669202"/>
    <lineage>
        <taxon>Eukaryota</taxon>
        <taxon>Metazoa</taxon>
        <taxon>Cnidaria</taxon>
        <taxon>Myxozoa</taxon>
        <taxon>Myxosporea</taxon>
        <taxon>Bivalvulida</taxon>
        <taxon>Platysporina</taxon>
        <taxon>Myxobolidae</taxon>
        <taxon>Thelohanellus</taxon>
    </lineage>
</organism>
<sequence length="118" mass="13871">MISFILLISLESYIAPVISQSIYTSKLEIVLEHLVVHRDIFTLFHKTDMILIQIIIANHDNQIQIVFPPIRQRDFNDSNKLNVEIQHSNHTLFDLDKLQIKFDLNILSLDIFSMKRLN</sequence>
<keyword evidence="1" id="KW-0732">Signal</keyword>
<evidence type="ECO:0000256" key="1">
    <source>
        <dbReference type="SAM" id="SignalP"/>
    </source>
</evidence>
<feature type="chain" id="PRO_5002152401" evidence="1">
    <location>
        <begin position="20"/>
        <end position="118"/>
    </location>
</feature>
<keyword evidence="3" id="KW-1185">Reference proteome</keyword>
<feature type="signal peptide" evidence="1">
    <location>
        <begin position="1"/>
        <end position="19"/>
    </location>
</feature>